<evidence type="ECO:0000313" key="6">
    <source>
        <dbReference type="Proteomes" id="UP001631949"/>
    </source>
</evidence>
<dbReference type="InterPro" id="IPR051158">
    <property type="entry name" value="Metallophosphoesterase_sf"/>
</dbReference>
<dbReference type="RefSeq" id="WP_408976484.1">
    <property type="nucleotide sequence ID" value="NZ_JBJUVG010000001.1"/>
</dbReference>
<proteinExistence type="predicted"/>
<protein>
    <submittedName>
        <fullName evidence="5">Metallophosphoesterase</fullName>
    </submittedName>
</protein>
<evidence type="ECO:0000256" key="3">
    <source>
        <dbReference type="SAM" id="Phobius"/>
    </source>
</evidence>
<dbReference type="PANTHER" id="PTHR31302:SF31">
    <property type="entry name" value="PHOSPHODIESTERASE YAEI"/>
    <property type="match status" value="1"/>
</dbReference>
<comment type="caution">
    <text evidence="5">The sequence shown here is derived from an EMBL/GenBank/DDBJ whole genome shotgun (WGS) entry which is preliminary data.</text>
</comment>
<evidence type="ECO:0000313" key="5">
    <source>
        <dbReference type="EMBL" id="MFM9412853.1"/>
    </source>
</evidence>
<evidence type="ECO:0000259" key="4">
    <source>
        <dbReference type="Pfam" id="PF00149"/>
    </source>
</evidence>
<feature type="domain" description="Calcineurin-like phosphoesterase" evidence="4">
    <location>
        <begin position="46"/>
        <end position="214"/>
    </location>
</feature>
<keyword evidence="1" id="KW-0479">Metal-binding</keyword>
<dbReference type="EMBL" id="JBJUVG010000001">
    <property type="protein sequence ID" value="MFM9412853.1"/>
    <property type="molecule type" value="Genomic_DNA"/>
</dbReference>
<dbReference type="Proteomes" id="UP001631949">
    <property type="component" value="Unassembled WGS sequence"/>
</dbReference>
<keyword evidence="6" id="KW-1185">Reference proteome</keyword>
<dbReference type="Pfam" id="PF00149">
    <property type="entry name" value="Metallophos"/>
    <property type="match status" value="1"/>
</dbReference>
<keyword evidence="3" id="KW-1133">Transmembrane helix</keyword>
<dbReference type="PANTHER" id="PTHR31302">
    <property type="entry name" value="TRANSMEMBRANE PROTEIN WITH METALLOPHOSPHOESTERASE DOMAIN-RELATED"/>
    <property type="match status" value="1"/>
</dbReference>
<gene>
    <name evidence="5" type="ORF">ACKQTC_00455</name>
</gene>
<dbReference type="InterPro" id="IPR004843">
    <property type="entry name" value="Calcineurin-like_PHP"/>
</dbReference>
<feature type="transmembrane region" description="Helical" evidence="3">
    <location>
        <begin position="6"/>
        <end position="24"/>
    </location>
</feature>
<keyword evidence="3" id="KW-0472">Membrane</keyword>
<evidence type="ECO:0000256" key="1">
    <source>
        <dbReference type="ARBA" id="ARBA00022723"/>
    </source>
</evidence>
<keyword evidence="3" id="KW-0812">Transmembrane</keyword>
<sequence length="280" mass="30779">MSKWPWAGAVLALAGINYGIWRLFSYEPTISRYRLSDPAWQGDRPLRLALVSDFHSGSGQWSGEALGRIILNEEVDALCIAGDLFDAKGDIQEGLDLLTALVPHMPVFFVTGNHEERRFDRADMANNLKEMGVAVLDNAGVAVDLAGMRVEVLGFVDQTAYADRDEWVWAAGLPLKEKAPASTAYRVVLSHRPEQKNFYSQLQAHLVLAGHAHGGQWRLPGLGGLYAPGQGLFPRLTRGVYQCGKKHPYQMVVSAGFALHPLVPRINNRPELVIVDIAAS</sequence>
<name>A0ABW9GVT0_9FIRM</name>
<evidence type="ECO:0000256" key="2">
    <source>
        <dbReference type="ARBA" id="ARBA00022801"/>
    </source>
</evidence>
<dbReference type="SUPFAM" id="SSF56300">
    <property type="entry name" value="Metallo-dependent phosphatases"/>
    <property type="match status" value="1"/>
</dbReference>
<accession>A0ABW9GVT0</accession>
<reference evidence="5 6" key="1">
    <citation type="journal article" date="2016" name="Int. J. Syst. Evol. Microbiol.">
        <title>Peptococcus simiae sp. nov., isolated from rhesus macaque faeces and emended description of the genus Peptococcus.</title>
        <authorList>
            <person name="Shkoporov A.N."/>
            <person name="Efimov B.A."/>
            <person name="Kondova I."/>
            <person name="Ouwerling B."/>
            <person name="Chaplin A.V."/>
            <person name="Shcherbakova V.A."/>
            <person name="Langermans J.A.M."/>
        </authorList>
    </citation>
    <scope>NUCLEOTIDE SEQUENCE [LARGE SCALE GENOMIC DNA]</scope>
    <source>
        <strain evidence="5 6">M108</strain>
    </source>
</reference>
<organism evidence="5 6">
    <name type="scientific">Peptococcus simiae</name>
    <dbReference type="NCBI Taxonomy" id="1643805"/>
    <lineage>
        <taxon>Bacteria</taxon>
        <taxon>Bacillati</taxon>
        <taxon>Bacillota</taxon>
        <taxon>Clostridia</taxon>
        <taxon>Eubacteriales</taxon>
        <taxon>Peptococcaceae</taxon>
        <taxon>Peptococcus</taxon>
    </lineage>
</organism>
<dbReference type="Gene3D" id="3.60.21.10">
    <property type="match status" value="1"/>
</dbReference>
<dbReference type="InterPro" id="IPR029052">
    <property type="entry name" value="Metallo-depent_PP-like"/>
</dbReference>
<keyword evidence="2" id="KW-0378">Hydrolase</keyword>